<sequence>MAGFSRRAQLPPFLALLLLPLGTVGLLSLTASVLEVDLTVLQSATKRGAVCLDGSPPAYHFSGGFGSGEGSWLVHIEGGGWCHNVTNCLSRMKGKLGSSRAMGAVRFSGILNDHGELNPYFYNWNKVKVGYCDGSSFTGDVDRVDPATNLHYRGARIFDAVMEDLLAKGMKNATNALLSGCSAGGLTSVLHCDRFRALLPADARVKCLTDGGYFVNAKDISGIEYVRAYFNSIVETHGSAKNLPPSCTLRMSPGMCFFPQYVAPRILTPLFILNAAYDSWQIRNILVPLPSDREGTWKDCRADITKCNTKQIEGMQVFRQEFLKDLGRTIASDPSNGFFINSCFAHCQTELTATWKFSNSPVLGNTTVAEAVGLWFYDLRDFKEIDCPYPCDSSCYNNKYESQDGLEDNDIP</sequence>
<evidence type="ECO:0000256" key="1">
    <source>
        <dbReference type="ARBA" id="ARBA00003534"/>
    </source>
</evidence>
<evidence type="ECO:0000313" key="7">
    <source>
        <dbReference type="Proteomes" id="UP000663760"/>
    </source>
</evidence>
<reference evidence="6" key="1">
    <citation type="submission" date="2020-02" db="EMBL/GenBank/DDBJ databases">
        <authorList>
            <person name="Scholz U."/>
            <person name="Mascher M."/>
            <person name="Fiebig A."/>
        </authorList>
    </citation>
    <scope>NUCLEOTIDE SEQUENCE</scope>
</reference>
<accession>A0A7I8L3T2</accession>
<dbReference type="EMBL" id="LR746273">
    <property type="protein sequence ID" value="CAA7403905.1"/>
    <property type="molecule type" value="Genomic_DNA"/>
</dbReference>
<protein>
    <recommendedName>
        <fullName evidence="5">Pectin acetylesterase</fullName>
        <ecNumber evidence="5">3.1.1.-</ecNumber>
    </recommendedName>
</protein>
<comment type="function">
    <text evidence="1 5">Hydrolyzes acetyl esters in homogalacturonan regions of pectin. In type I primary cell wall, galacturonic acid residues of pectin can be acetylated at the O-2 and O-3 positions. Decreasing the degree of acetylation of pectin gels in vitro alters their physical properties.</text>
</comment>
<dbReference type="PANTHER" id="PTHR21562">
    <property type="entry name" value="NOTUM-RELATED"/>
    <property type="match status" value="1"/>
</dbReference>
<dbReference type="InterPro" id="IPR004963">
    <property type="entry name" value="PAE/NOTUM"/>
</dbReference>
<evidence type="ECO:0000256" key="4">
    <source>
        <dbReference type="ARBA" id="ARBA00022512"/>
    </source>
</evidence>
<dbReference type="Proteomes" id="UP000663760">
    <property type="component" value="Chromosome 10"/>
</dbReference>
<evidence type="ECO:0000313" key="6">
    <source>
        <dbReference type="EMBL" id="CAA7403905.1"/>
    </source>
</evidence>
<keyword evidence="7" id="KW-1185">Reference proteome</keyword>
<organism evidence="6 7">
    <name type="scientific">Spirodela intermedia</name>
    <name type="common">Intermediate duckweed</name>
    <dbReference type="NCBI Taxonomy" id="51605"/>
    <lineage>
        <taxon>Eukaryota</taxon>
        <taxon>Viridiplantae</taxon>
        <taxon>Streptophyta</taxon>
        <taxon>Embryophyta</taxon>
        <taxon>Tracheophyta</taxon>
        <taxon>Spermatophyta</taxon>
        <taxon>Magnoliopsida</taxon>
        <taxon>Liliopsida</taxon>
        <taxon>Araceae</taxon>
        <taxon>Lemnoideae</taxon>
        <taxon>Spirodela</taxon>
    </lineage>
</organism>
<dbReference type="OrthoDB" id="2015280at2759"/>
<comment type="similarity">
    <text evidence="3 5">Belongs to the pectinacetylesterase family.</text>
</comment>
<dbReference type="GO" id="GO:0052793">
    <property type="term" value="F:pectin acetylesterase activity"/>
    <property type="evidence" value="ECO:0007669"/>
    <property type="project" value="TreeGrafter"/>
</dbReference>
<dbReference type="Pfam" id="PF03283">
    <property type="entry name" value="PAE"/>
    <property type="match status" value="1"/>
</dbReference>
<feature type="chain" id="PRO_5029946280" description="Pectin acetylesterase" evidence="5">
    <location>
        <begin position="26"/>
        <end position="412"/>
    </location>
</feature>
<keyword evidence="5" id="KW-0961">Cell wall biogenesis/degradation</keyword>
<keyword evidence="4 5" id="KW-0134">Cell wall</keyword>
<proteinExistence type="inferred from homology"/>
<feature type="signal peptide" evidence="5">
    <location>
        <begin position="1"/>
        <end position="25"/>
    </location>
</feature>
<dbReference type="EC" id="3.1.1.-" evidence="5"/>
<dbReference type="GO" id="GO:0009505">
    <property type="term" value="C:plant-type cell wall"/>
    <property type="evidence" value="ECO:0007669"/>
    <property type="project" value="TreeGrafter"/>
</dbReference>
<dbReference type="AlphaFoldDB" id="A0A7I8L3T2"/>
<dbReference type="PANTHER" id="PTHR21562:SF93">
    <property type="entry name" value="PECTIN ACETYLESTERASE 8"/>
    <property type="match status" value="1"/>
</dbReference>
<keyword evidence="5" id="KW-0732">Signal</keyword>
<comment type="subcellular location">
    <subcellularLocation>
        <location evidence="2 5">Secreted</location>
        <location evidence="2 5">Cell wall</location>
    </subcellularLocation>
</comment>
<evidence type="ECO:0000256" key="3">
    <source>
        <dbReference type="ARBA" id="ARBA00005784"/>
    </source>
</evidence>
<name>A0A7I8L3T2_SPIIN</name>
<keyword evidence="5" id="KW-0964">Secreted</keyword>
<keyword evidence="5" id="KW-0378">Hydrolase</keyword>
<evidence type="ECO:0000256" key="5">
    <source>
        <dbReference type="RuleBase" id="RU363114"/>
    </source>
</evidence>
<evidence type="ECO:0000256" key="2">
    <source>
        <dbReference type="ARBA" id="ARBA00004191"/>
    </source>
</evidence>
<gene>
    <name evidence="6" type="ORF">SI8410_10014583</name>
</gene>
<dbReference type="GO" id="GO:0071555">
    <property type="term" value="P:cell wall organization"/>
    <property type="evidence" value="ECO:0007669"/>
    <property type="project" value="UniProtKB-KW"/>
</dbReference>